<feature type="region of interest" description="Disordered" evidence="1">
    <location>
        <begin position="272"/>
        <end position="291"/>
    </location>
</feature>
<accession>A0A7J6V135</accession>
<dbReference type="Proteomes" id="UP000554482">
    <property type="component" value="Unassembled WGS sequence"/>
</dbReference>
<dbReference type="AlphaFoldDB" id="A0A7J6V135"/>
<sequence length="319" mass="36309">PPPSAGKEELLYVEPQVIDGILEIDEEILEEGAKEWEEKLVGFFLDKKLPFLIVKDVILKRWKPKGQVEVALDGDIFYFSFSCVEDKKEALDIGSLYLAGKLFVIKPWSREVEKNRGAIRSVPIWVKLFNVPKNLWNAKGFSRQGSNIGKPLFMDKMTETKTMLTYARICVEVKAEKELPEEIQVKINTCKVATVSIEYPWKPLLCTKCQVFGQSMLNCERSVEHQRIQIETQKPGQFIMRNRNFNKFHGNGGNGGKPTNQVWTRPKRAQIWRPRNQEKGEGSKQGVQSDQLGFKTINSASKSIIHNCFSALESDGDGD</sequence>
<feature type="domain" description="DUF4283" evidence="2">
    <location>
        <begin position="33"/>
        <end position="112"/>
    </location>
</feature>
<dbReference type="InterPro" id="IPR025558">
    <property type="entry name" value="DUF4283"/>
</dbReference>
<comment type="caution">
    <text evidence="3">The sequence shown here is derived from an EMBL/GenBank/DDBJ whole genome shotgun (WGS) entry which is preliminary data.</text>
</comment>
<feature type="non-terminal residue" evidence="3">
    <location>
        <position position="319"/>
    </location>
</feature>
<protein>
    <submittedName>
        <fullName evidence="3">Zinc ion binding / nucleic acid binding protein</fullName>
    </submittedName>
</protein>
<dbReference type="EMBL" id="JABWDY010039777">
    <property type="protein sequence ID" value="KAF5178676.1"/>
    <property type="molecule type" value="Genomic_DNA"/>
</dbReference>
<evidence type="ECO:0000259" key="2">
    <source>
        <dbReference type="Pfam" id="PF14111"/>
    </source>
</evidence>
<keyword evidence="4" id="KW-1185">Reference proteome</keyword>
<evidence type="ECO:0000313" key="3">
    <source>
        <dbReference type="EMBL" id="KAF5178676.1"/>
    </source>
</evidence>
<dbReference type="PANTHER" id="PTHR31286:SF165">
    <property type="entry name" value="DUF4283 DOMAIN-CONTAINING PROTEIN"/>
    <property type="match status" value="1"/>
</dbReference>
<evidence type="ECO:0000256" key="1">
    <source>
        <dbReference type="SAM" id="MobiDB-lite"/>
    </source>
</evidence>
<dbReference type="OrthoDB" id="1247582at2759"/>
<name>A0A7J6V135_THATH</name>
<evidence type="ECO:0000313" key="4">
    <source>
        <dbReference type="Proteomes" id="UP000554482"/>
    </source>
</evidence>
<gene>
    <name evidence="3" type="ORF">FRX31_031737</name>
</gene>
<proteinExistence type="predicted"/>
<dbReference type="InterPro" id="IPR040256">
    <property type="entry name" value="At4g02000-like"/>
</dbReference>
<feature type="non-terminal residue" evidence="3">
    <location>
        <position position="1"/>
    </location>
</feature>
<dbReference type="Pfam" id="PF14111">
    <property type="entry name" value="DUF4283"/>
    <property type="match status" value="1"/>
</dbReference>
<organism evidence="3 4">
    <name type="scientific">Thalictrum thalictroides</name>
    <name type="common">Rue-anemone</name>
    <name type="synonym">Anemone thalictroides</name>
    <dbReference type="NCBI Taxonomy" id="46969"/>
    <lineage>
        <taxon>Eukaryota</taxon>
        <taxon>Viridiplantae</taxon>
        <taxon>Streptophyta</taxon>
        <taxon>Embryophyta</taxon>
        <taxon>Tracheophyta</taxon>
        <taxon>Spermatophyta</taxon>
        <taxon>Magnoliopsida</taxon>
        <taxon>Ranunculales</taxon>
        <taxon>Ranunculaceae</taxon>
        <taxon>Thalictroideae</taxon>
        <taxon>Thalictrum</taxon>
    </lineage>
</organism>
<dbReference type="PANTHER" id="PTHR31286">
    <property type="entry name" value="GLYCINE-RICH CELL WALL STRUCTURAL PROTEIN 1.8-LIKE"/>
    <property type="match status" value="1"/>
</dbReference>
<reference evidence="3 4" key="1">
    <citation type="submission" date="2020-06" db="EMBL/GenBank/DDBJ databases">
        <title>Transcriptomic and genomic resources for Thalictrum thalictroides and T. hernandezii: Facilitating candidate gene discovery in an emerging model plant lineage.</title>
        <authorList>
            <person name="Arias T."/>
            <person name="Riano-Pachon D.M."/>
            <person name="Di Stilio V.S."/>
        </authorList>
    </citation>
    <scope>NUCLEOTIDE SEQUENCE [LARGE SCALE GENOMIC DNA]</scope>
    <source>
        <strain evidence="4">cv. WT478/WT964</strain>
        <tissue evidence="3">Leaves</tissue>
    </source>
</reference>